<dbReference type="CDD" id="cd08507">
    <property type="entry name" value="PBP2_SgrR_like"/>
    <property type="match status" value="1"/>
</dbReference>
<dbReference type="InterPro" id="IPR039424">
    <property type="entry name" value="SBP_5"/>
</dbReference>
<feature type="domain" description="Transcriptional regulator SgrR N-terminal HTH" evidence="3">
    <location>
        <begin position="2"/>
        <end position="111"/>
    </location>
</feature>
<protein>
    <recommendedName>
        <fullName evidence="6">ABC transporter substrate-binding protein</fullName>
    </recommendedName>
</protein>
<dbReference type="PANTHER" id="PTHR30290:SF72">
    <property type="entry name" value="HTH-TYPE TRANSCRIPTIONAL REGULATOR SGRR"/>
    <property type="match status" value="1"/>
</dbReference>
<dbReference type="EMBL" id="AVPH01000264">
    <property type="protein sequence ID" value="ERE03192.1"/>
    <property type="molecule type" value="Genomic_DNA"/>
</dbReference>
<feature type="domain" description="Solute-binding protein family 5" evidence="2">
    <location>
        <begin position="161"/>
        <end position="318"/>
    </location>
</feature>
<sequence length="559" mass="63928">MRLLQHYQRLSQALPAHDGPARLADIAAALHCSPRHARELMQSMEENGWLQWQPGQGRGHASRLRLLAPAGQLEMDAVRGHLADGDIEKALRLLPTAARRQVAELLPAYLGVPPAEPQTLRLPFYRPLHSLDPVRINRRTECHLIRQIFDGLTRYDRAQGQIVPALAHHWSHDGDWRNWRFHLRPGVAFHHGRALDGEDVRQTLLRLRDEAGPHQELLSHLEDASLPAPLTVDIRLKRPDALLPRRLADSAASILPRDCWPRADFGRFPIGTGAFKLEVNNDYRATLRAFDRHWKERPLLDTVDIWVVDDPDLRARLDARFCHPDEPAVRTSLYQLEAGCSYLAANPARLDAVQRRALADWLHPTVWQAALAGEPALGMLPQWRHRPTPVQPQPPRLPPTLRLVTYQLPAHIELAEAVARRLRDIGSRIALTIMSYPDFARYDWQDDADLLLTGEVMADDVDFGVYQWLCQDAGYRHWLEEGTRQKIRLTERKLAMEPDAERRWQGYEALARTLMEEASLIPLRHHVQTMEFAPQLRGVTLAQCGWMDFGKAWLAPRSE</sequence>
<dbReference type="RefSeq" id="WP_021478131.1">
    <property type="nucleotide sequence ID" value="NZ_AVPH01000264.1"/>
</dbReference>
<evidence type="ECO:0008006" key="6">
    <source>
        <dbReference type="Google" id="ProtNLM"/>
    </source>
</evidence>
<gene>
    <name evidence="4" type="ORF">O166_12910</name>
</gene>
<dbReference type="Pfam" id="PF00496">
    <property type="entry name" value="SBP_bac_5"/>
    <property type="match status" value="1"/>
</dbReference>
<evidence type="ECO:0000313" key="4">
    <source>
        <dbReference type="EMBL" id="ERE03192.1"/>
    </source>
</evidence>
<dbReference type="Proteomes" id="UP000016426">
    <property type="component" value="Unassembled WGS sequence"/>
</dbReference>
<dbReference type="InterPro" id="IPR036390">
    <property type="entry name" value="WH_DNA-bd_sf"/>
</dbReference>
<keyword evidence="5" id="KW-1185">Reference proteome</keyword>
<dbReference type="Gene3D" id="1.10.10.10">
    <property type="entry name" value="Winged helix-like DNA-binding domain superfamily/Winged helix DNA-binding domain"/>
    <property type="match status" value="1"/>
</dbReference>
<comment type="caution">
    <text evidence="4">The sequence shown here is derived from an EMBL/GenBank/DDBJ whole genome shotgun (WGS) entry which is preliminary data.</text>
</comment>
<evidence type="ECO:0000313" key="5">
    <source>
        <dbReference type="Proteomes" id="UP000016426"/>
    </source>
</evidence>
<evidence type="ECO:0000259" key="2">
    <source>
        <dbReference type="Pfam" id="PF00496"/>
    </source>
</evidence>
<dbReference type="SUPFAM" id="SSF53850">
    <property type="entry name" value="Periplasmic binding protein-like II"/>
    <property type="match status" value="1"/>
</dbReference>
<evidence type="ECO:0000256" key="1">
    <source>
        <dbReference type="ARBA" id="ARBA00023125"/>
    </source>
</evidence>
<reference evidence="4 5" key="1">
    <citation type="journal article" date="2013" name="Genome Announc.">
        <title>Genome Sequence of the Pigment-Producing Bacterium Pseudogulbenkiania ferrooxidans, Isolated from Loktak Lake.</title>
        <authorList>
            <person name="Puranik S."/>
            <person name="Talkal R."/>
            <person name="Qureshi A."/>
            <person name="Khardenavis A."/>
            <person name="Kapley A."/>
            <person name="Purohit H.J."/>
        </authorList>
    </citation>
    <scope>NUCLEOTIDE SEQUENCE [LARGE SCALE GENOMIC DNA]</scope>
    <source>
        <strain evidence="4 5">EGD-HP2</strain>
    </source>
</reference>
<dbReference type="PANTHER" id="PTHR30290">
    <property type="entry name" value="PERIPLASMIC BINDING COMPONENT OF ABC TRANSPORTER"/>
    <property type="match status" value="1"/>
</dbReference>
<accession>A0ABP2XIP3</accession>
<dbReference type="InterPro" id="IPR036388">
    <property type="entry name" value="WH-like_DNA-bd_sf"/>
</dbReference>
<dbReference type="SUPFAM" id="SSF46785">
    <property type="entry name" value="Winged helix' DNA-binding domain"/>
    <property type="match status" value="1"/>
</dbReference>
<dbReference type="InterPro" id="IPR000914">
    <property type="entry name" value="SBP_5_dom"/>
</dbReference>
<dbReference type="Gene3D" id="3.40.190.10">
    <property type="entry name" value="Periplasmic binding protein-like II"/>
    <property type="match status" value="1"/>
</dbReference>
<name>A0ABP2XIP3_9NEIS</name>
<organism evidence="4 5">
    <name type="scientific">Pseudogulbenkiania ferrooxidans EGD-HP2</name>
    <dbReference type="NCBI Taxonomy" id="1388764"/>
    <lineage>
        <taxon>Bacteria</taxon>
        <taxon>Pseudomonadati</taxon>
        <taxon>Pseudomonadota</taxon>
        <taxon>Betaproteobacteria</taxon>
        <taxon>Neisseriales</taxon>
        <taxon>Chromobacteriaceae</taxon>
        <taxon>Pseudogulbenkiania</taxon>
    </lineage>
</organism>
<evidence type="ECO:0000259" key="3">
    <source>
        <dbReference type="Pfam" id="PF12793"/>
    </source>
</evidence>
<keyword evidence="1" id="KW-0238">DNA-binding</keyword>
<dbReference type="InterPro" id="IPR025370">
    <property type="entry name" value="SgrR_HTH_N"/>
</dbReference>
<dbReference type="Pfam" id="PF12793">
    <property type="entry name" value="SgrR_N"/>
    <property type="match status" value="1"/>
</dbReference>
<dbReference type="Gene3D" id="3.10.105.10">
    <property type="entry name" value="Dipeptide-binding Protein, Domain 3"/>
    <property type="match status" value="1"/>
</dbReference>
<proteinExistence type="predicted"/>